<evidence type="ECO:0008006" key="5">
    <source>
        <dbReference type="Google" id="ProtNLM"/>
    </source>
</evidence>
<dbReference type="AlphaFoldDB" id="A0A975RBJ6"/>
<dbReference type="InterPro" id="IPR020011">
    <property type="entry name" value="FimV_C"/>
</dbReference>
<sequence>MYQANPQAFNHDDINSLQIGVILQIPDLAVQPGSSATQTHEPDAAAQTQIQDLEQQLSVLQQALSEKDQQLAARQPGPTPTPPTVDTVAVSSLQLWFGALAAAGLTASVWLLRQRKQSSPSPRSAKFESGPDRHQGDAKPNDIAANTVSSVDDADDFDFDLDALLASKNFDAGAVSDGFDLTDNDELETKIDLAKAYVDMGETSAARLIANEVLAKGNLAQQATALALLDEIKRLL</sequence>
<proteinExistence type="predicted"/>
<evidence type="ECO:0000256" key="1">
    <source>
        <dbReference type="SAM" id="Coils"/>
    </source>
</evidence>
<dbReference type="EMBL" id="CP073754">
    <property type="protein sequence ID" value="QWF72439.1"/>
    <property type="molecule type" value="Genomic_DNA"/>
</dbReference>
<dbReference type="NCBIfam" id="TIGR03504">
    <property type="entry name" value="FimV_Cterm"/>
    <property type="match status" value="1"/>
</dbReference>
<accession>A0A975RBJ6</accession>
<dbReference type="KEGG" id="mpad:KEF85_00735"/>
<keyword evidence="1" id="KW-0175">Coiled coil</keyword>
<reference evidence="3" key="1">
    <citation type="submission" date="2021-04" db="EMBL/GenBank/DDBJ databases">
        <title>Draft genome sequence data of methanotrophic Methylovulum sp. strain S1L and Methylomonas sp. strain S2AM isolated from boreal lake water columns.</title>
        <authorList>
            <person name="Rissanen A.J."/>
            <person name="Mangayil R."/>
            <person name="Svenning M.M."/>
            <person name="Khanongnuch R."/>
        </authorList>
    </citation>
    <scope>NUCLEOTIDE SEQUENCE</scope>
    <source>
        <strain evidence="3">S2AM</strain>
    </source>
</reference>
<dbReference type="InterPro" id="IPR038440">
    <property type="entry name" value="FimV_C_sf"/>
</dbReference>
<evidence type="ECO:0000313" key="3">
    <source>
        <dbReference type="EMBL" id="QWF72439.1"/>
    </source>
</evidence>
<feature type="compositionally biased region" description="Basic and acidic residues" evidence="2">
    <location>
        <begin position="125"/>
        <end position="140"/>
    </location>
</feature>
<feature type="coiled-coil region" evidence="1">
    <location>
        <begin position="43"/>
        <end position="70"/>
    </location>
</feature>
<organism evidence="3 4">
    <name type="scientific">Methylomonas paludis</name>
    <dbReference type="NCBI Taxonomy" id="1173101"/>
    <lineage>
        <taxon>Bacteria</taxon>
        <taxon>Pseudomonadati</taxon>
        <taxon>Pseudomonadota</taxon>
        <taxon>Gammaproteobacteria</taxon>
        <taxon>Methylococcales</taxon>
        <taxon>Methylococcaceae</taxon>
        <taxon>Methylomonas</taxon>
    </lineage>
</organism>
<evidence type="ECO:0000313" key="4">
    <source>
        <dbReference type="Proteomes" id="UP000676649"/>
    </source>
</evidence>
<protein>
    <recommendedName>
        <fullName evidence="5">LysM domain-containing protein</fullName>
    </recommendedName>
</protein>
<gene>
    <name evidence="3" type="ORF">KEF85_00735</name>
</gene>
<feature type="region of interest" description="Disordered" evidence="2">
    <location>
        <begin position="118"/>
        <end position="143"/>
    </location>
</feature>
<dbReference type="Gene3D" id="1.20.58.2200">
    <property type="match status" value="1"/>
</dbReference>
<dbReference type="Proteomes" id="UP000676649">
    <property type="component" value="Chromosome"/>
</dbReference>
<name>A0A975RBJ6_9GAMM</name>
<evidence type="ECO:0000256" key="2">
    <source>
        <dbReference type="SAM" id="MobiDB-lite"/>
    </source>
</evidence>
<keyword evidence="4" id="KW-1185">Reference proteome</keyword>